<evidence type="ECO:0000256" key="1">
    <source>
        <dbReference type="SAM" id="MobiDB-lite"/>
    </source>
</evidence>
<protein>
    <submittedName>
        <fullName evidence="2">Uncharacterized protein</fullName>
    </submittedName>
</protein>
<gene>
    <name evidence="2" type="primary">ORF41889</name>
</gene>
<dbReference type="AlphaFoldDB" id="A0A0B6YYJ7"/>
<accession>A0A0B6YYJ7</accession>
<feature type="non-terminal residue" evidence="2">
    <location>
        <position position="1"/>
    </location>
</feature>
<sequence length="68" mass="7092">GKMYPPADSSIIASGFSSHSKLNHTGTPGLNQHTPGSQSGFTVNQSLTAPSPTVHTKEAMKCIMGMFS</sequence>
<dbReference type="EMBL" id="HACG01014438">
    <property type="protein sequence ID" value="CEK61303.1"/>
    <property type="molecule type" value="Transcribed_RNA"/>
</dbReference>
<feature type="non-terminal residue" evidence="2">
    <location>
        <position position="68"/>
    </location>
</feature>
<reference evidence="2" key="1">
    <citation type="submission" date="2014-12" db="EMBL/GenBank/DDBJ databases">
        <title>Insight into the proteome of Arion vulgaris.</title>
        <authorList>
            <person name="Aradska J."/>
            <person name="Bulat T."/>
            <person name="Smidak R."/>
            <person name="Sarate P."/>
            <person name="Gangsoo J."/>
            <person name="Sialana F."/>
            <person name="Bilban M."/>
            <person name="Lubec G."/>
        </authorList>
    </citation>
    <scope>NUCLEOTIDE SEQUENCE</scope>
    <source>
        <tissue evidence="2">Skin</tissue>
    </source>
</reference>
<evidence type="ECO:0000313" key="2">
    <source>
        <dbReference type="EMBL" id="CEK61303.1"/>
    </source>
</evidence>
<feature type="compositionally biased region" description="Polar residues" evidence="1">
    <location>
        <begin position="23"/>
        <end position="54"/>
    </location>
</feature>
<feature type="region of interest" description="Disordered" evidence="1">
    <location>
        <begin position="17"/>
        <end position="54"/>
    </location>
</feature>
<organism evidence="2">
    <name type="scientific">Arion vulgaris</name>
    <dbReference type="NCBI Taxonomy" id="1028688"/>
    <lineage>
        <taxon>Eukaryota</taxon>
        <taxon>Metazoa</taxon>
        <taxon>Spiralia</taxon>
        <taxon>Lophotrochozoa</taxon>
        <taxon>Mollusca</taxon>
        <taxon>Gastropoda</taxon>
        <taxon>Heterobranchia</taxon>
        <taxon>Euthyneura</taxon>
        <taxon>Panpulmonata</taxon>
        <taxon>Eupulmonata</taxon>
        <taxon>Stylommatophora</taxon>
        <taxon>Helicina</taxon>
        <taxon>Arionoidea</taxon>
        <taxon>Arionidae</taxon>
        <taxon>Arion</taxon>
    </lineage>
</organism>
<name>A0A0B6YYJ7_9EUPU</name>
<proteinExistence type="predicted"/>